<feature type="transmembrane region" description="Helical" evidence="8">
    <location>
        <begin position="368"/>
        <end position="390"/>
    </location>
</feature>
<feature type="transmembrane region" description="Helical" evidence="8">
    <location>
        <begin position="308"/>
        <end position="330"/>
    </location>
</feature>
<evidence type="ECO:0000313" key="11">
    <source>
        <dbReference type="Proteomes" id="UP000000379"/>
    </source>
</evidence>
<evidence type="ECO:0000256" key="6">
    <source>
        <dbReference type="ARBA" id="ARBA00023136"/>
    </source>
</evidence>
<comment type="subcellular location">
    <subcellularLocation>
        <location evidence="1">Cell membrane</location>
        <topology evidence="1">Multi-pass membrane protein</topology>
    </subcellularLocation>
    <subcellularLocation>
        <location evidence="7">Membrane</location>
        <topology evidence="7">Multi-pass membrane protein</topology>
    </subcellularLocation>
</comment>
<evidence type="ECO:0000256" key="5">
    <source>
        <dbReference type="ARBA" id="ARBA00022989"/>
    </source>
</evidence>
<evidence type="ECO:0000259" key="9">
    <source>
        <dbReference type="Pfam" id="PF00361"/>
    </source>
</evidence>
<dbReference type="AlphaFoldDB" id="D7CUJ6"/>
<keyword evidence="4 7" id="KW-0812">Transmembrane</keyword>
<dbReference type="InterPro" id="IPR001750">
    <property type="entry name" value="ND/Mrp_TM"/>
</dbReference>
<feature type="transmembrane region" description="Helical" evidence="8">
    <location>
        <begin position="107"/>
        <end position="126"/>
    </location>
</feature>
<feature type="transmembrane region" description="Helical" evidence="8">
    <location>
        <begin position="402"/>
        <end position="426"/>
    </location>
</feature>
<dbReference type="STRING" id="649638.Trad_2677"/>
<evidence type="ECO:0000313" key="10">
    <source>
        <dbReference type="EMBL" id="ADI15781.1"/>
    </source>
</evidence>
<organism evidence="10 11">
    <name type="scientific">Truepera radiovictrix (strain DSM 17093 / CIP 108686 / LMG 22925 / RQ-24)</name>
    <dbReference type="NCBI Taxonomy" id="649638"/>
    <lineage>
        <taxon>Bacteria</taxon>
        <taxon>Thermotogati</taxon>
        <taxon>Deinococcota</taxon>
        <taxon>Deinococci</taxon>
        <taxon>Trueperales</taxon>
        <taxon>Trueperaceae</taxon>
        <taxon>Truepera</taxon>
    </lineage>
</organism>
<feature type="transmembrane region" description="Helical" evidence="8">
    <location>
        <begin position="447"/>
        <end position="471"/>
    </location>
</feature>
<evidence type="ECO:0000256" key="7">
    <source>
        <dbReference type="RuleBase" id="RU000320"/>
    </source>
</evidence>
<feature type="transmembrane region" description="Helical" evidence="8">
    <location>
        <begin position="31"/>
        <end position="48"/>
    </location>
</feature>
<feature type="domain" description="NADH:quinone oxidoreductase/Mrp antiporter transmembrane" evidence="9">
    <location>
        <begin position="127"/>
        <end position="417"/>
    </location>
</feature>
<dbReference type="GO" id="GO:0005886">
    <property type="term" value="C:plasma membrane"/>
    <property type="evidence" value="ECO:0007669"/>
    <property type="project" value="UniProtKB-SubCell"/>
</dbReference>
<sequence>MSWLLLSPLVVPLLSAALSLVLWRYDRAQRLLALLGSLTLLIVALALLSEVHTGGILVADVGNWPAPFGITFVADHLGAIMVVLSALVGLATTVYSLQDIGPERTDYGYYPLLQLLLFGVNGAFLTGDLFNLYVWFEVMLIASFVLMSLGGERAQLDGSLKYVFINLLSSALLLTAIGLTYGMTGTLNMADLALKLPQVENPGLVTAVATLFLIAFGLKAGVFPLFAWLPASYHTPPVAVSAIFAGLLTKVGVYTLIRAFTLLFTGDVGYTHTLLLWVSGLTMVTGVLGAAAQFEVRRILSWHIISQIGYMVMGLALYTPLALVGSVFYITHHIIVKANLFFVGGIIARLTGSFELKKIGGLYRASPLLSLLFLVPAFSLAGFPPLSGFWAKYILIRAGLEVGAFAIVGVALVVGILTLFSMTKIWNEAFWKKMPEGELEAPTGTRFGELWGLYLPVIFLASLTVLIGIYAQPFFVLADASAAELLSTERYVAAVLGTEAASALAGGSFEGGAP</sequence>
<proteinExistence type="inferred from homology"/>
<dbReference type="PANTHER" id="PTHR42703:SF1">
    <property type="entry name" value="NA(+)_H(+) ANTIPORTER SUBUNIT D1"/>
    <property type="match status" value="1"/>
</dbReference>
<feature type="transmembrane region" description="Helical" evidence="8">
    <location>
        <begin position="6"/>
        <end position="24"/>
    </location>
</feature>
<reference evidence="11" key="1">
    <citation type="submission" date="2010-05" db="EMBL/GenBank/DDBJ databases">
        <title>The complete genome of Truepera radiovictris DSM 17093.</title>
        <authorList>
            <consortium name="US DOE Joint Genome Institute (JGI-PGF)"/>
            <person name="Lucas S."/>
            <person name="Copeland A."/>
            <person name="Lapidus A."/>
            <person name="Glavina del Rio T."/>
            <person name="Dalin E."/>
            <person name="Tice H."/>
            <person name="Bruce D."/>
            <person name="Goodwin L."/>
            <person name="Pitluck S."/>
            <person name="Kyrpides N."/>
            <person name="Mavromatis K."/>
            <person name="Ovchinnikova G."/>
            <person name="Munk A.C."/>
            <person name="Detter J.C."/>
            <person name="Han C."/>
            <person name="Tapia R."/>
            <person name="Land M."/>
            <person name="Hauser L."/>
            <person name="Markowitz V."/>
            <person name="Cheng J.-F."/>
            <person name="Hugenholtz P."/>
            <person name="Woyke T."/>
            <person name="Wu D."/>
            <person name="Tindall B."/>
            <person name="Pomrenke H.G."/>
            <person name="Brambilla E."/>
            <person name="Klenk H.-P."/>
            <person name="Eisen J.A."/>
        </authorList>
    </citation>
    <scope>NUCLEOTIDE SEQUENCE [LARGE SCALE GENOMIC DNA]</scope>
    <source>
        <strain evidence="11">DSM 17093 / CIP 108686 / LMG 22925 / RQ-24</strain>
    </source>
</reference>
<name>D7CUJ6_TRURR</name>
<evidence type="ECO:0000256" key="2">
    <source>
        <dbReference type="ARBA" id="ARBA00005346"/>
    </source>
</evidence>
<feature type="transmembrane region" description="Helical" evidence="8">
    <location>
        <begin position="162"/>
        <end position="183"/>
    </location>
</feature>
<dbReference type="PRINTS" id="PR01437">
    <property type="entry name" value="NUOXDRDTASE4"/>
</dbReference>
<feature type="transmembrane region" description="Helical" evidence="8">
    <location>
        <begin position="238"/>
        <end position="262"/>
    </location>
</feature>
<keyword evidence="6 8" id="KW-0472">Membrane</keyword>
<keyword evidence="11" id="KW-1185">Reference proteome</keyword>
<dbReference type="EMBL" id="CP002049">
    <property type="protein sequence ID" value="ADI15781.1"/>
    <property type="molecule type" value="Genomic_DNA"/>
</dbReference>
<dbReference type="eggNOG" id="COG0651">
    <property type="taxonomic scope" value="Bacteria"/>
</dbReference>
<gene>
    <name evidence="10" type="ordered locus">Trad_2677</name>
</gene>
<dbReference type="HOGENOM" id="CLU_007100_9_2_0"/>
<dbReference type="Proteomes" id="UP000000379">
    <property type="component" value="Chromosome"/>
</dbReference>
<keyword evidence="3" id="KW-1003">Cell membrane</keyword>
<dbReference type="NCBIfam" id="NF009306">
    <property type="entry name" value="PRK12663.1"/>
    <property type="match status" value="1"/>
</dbReference>
<evidence type="ECO:0000256" key="1">
    <source>
        <dbReference type="ARBA" id="ARBA00004651"/>
    </source>
</evidence>
<feature type="transmembrane region" description="Helical" evidence="8">
    <location>
        <begin position="132"/>
        <end position="150"/>
    </location>
</feature>
<feature type="transmembrane region" description="Helical" evidence="8">
    <location>
        <begin position="336"/>
        <end position="356"/>
    </location>
</feature>
<feature type="transmembrane region" description="Helical" evidence="8">
    <location>
        <begin position="203"/>
        <end position="226"/>
    </location>
</feature>
<reference evidence="10 11" key="2">
    <citation type="journal article" date="2011" name="Stand. Genomic Sci.">
        <title>Complete genome sequence of Truepera radiovictrix type strain (RQ-24).</title>
        <authorList>
            <person name="Ivanova N."/>
            <person name="Rohde C."/>
            <person name="Munk C."/>
            <person name="Nolan M."/>
            <person name="Lucas S."/>
            <person name="Del Rio T.G."/>
            <person name="Tice H."/>
            <person name="Deshpande S."/>
            <person name="Cheng J.F."/>
            <person name="Tapia R."/>
            <person name="Han C."/>
            <person name="Goodwin L."/>
            <person name="Pitluck S."/>
            <person name="Liolios K."/>
            <person name="Mavromatis K."/>
            <person name="Mikhailova N."/>
            <person name="Pati A."/>
            <person name="Chen A."/>
            <person name="Palaniappan K."/>
            <person name="Land M."/>
            <person name="Hauser L."/>
            <person name="Chang Y.J."/>
            <person name="Jeffries C.D."/>
            <person name="Brambilla E."/>
            <person name="Rohde M."/>
            <person name="Goker M."/>
            <person name="Tindall B.J."/>
            <person name="Woyke T."/>
            <person name="Bristow J."/>
            <person name="Eisen J.A."/>
            <person name="Markowitz V."/>
            <person name="Hugenholtz P."/>
            <person name="Kyrpides N.C."/>
            <person name="Klenk H.P."/>
            <person name="Lapidus A."/>
        </authorList>
    </citation>
    <scope>NUCLEOTIDE SEQUENCE [LARGE SCALE GENOMIC DNA]</scope>
    <source>
        <strain evidence="11">DSM 17093 / CIP 108686 / LMG 22925 / RQ-24</strain>
    </source>
</reference>
<dbReference type="InterPro" id="IPR050586">
    <property type="entry name" value="CPA3_Na-H_Antiporter_D"/>
</dbReference>
<comment type="similarity">
    <text evidence="2">Belongs to the CPA3 antiporters (TC 2.A.63) subunit D family.</text>
</comment>
<evidence type="ECO:0000256" key="3">
    <source>
        <dbReference type="ARBA" id="ARBA00022475"/>
    </source>
</evidence>
<dbReference type="GO" id="GO:0008137">
    <property type="term" value="F:NADH dehydrogenase (ubiquinone) activity"/>
    <property type="evidence" value="ECO:0007669"/>
    <property type="project" value="InterPro"/>
</dbReference>
<dbReference type="InterPro" id="IPR003918">
    <property type="entry name" value="NADH_UbQ_OxRdtase"/>
</dbReference>
<accession>D7CUJ6</accession>
<dbReference type="PANTHER" id="PTHR42703">
    <property type="entry name" value="NADH DEHYDROGENASE"/>
    <property type="match status" value="1"/>
</dbReference>
<keyword evidence="5 8" id="KW-1133">Transmembrane helix</keyword>
<dbReference type="Pfam" id="PF00361">
    <property type="entry name" value="Proton_antipo_M"/>
    <property type="match status" value="1"/>
</dbReference>
<feature type="transmembrane region" description="Helical" evidence="8">
    <location>
        <begin position="274"/>
        <end position="296"/>
    </location>
</feature>
<dbReference type="OrthoDB" id="9811718at2"/>
<dbReference type="GO" id="GO:0042773">
    <property type="term" value="P:ATP synthesis coupled electron transport"/>
    <property type="evidence" value="ECO:0007669"/>
    <property type="project" value="InterPro"/>
</dbReference>
<protein>
    <submittedName>
        <fullName evidence="10">Multisubunit sodium/proton antiporter, MrpD subunit (2.A.63.1)</fullName>
    </submittedName>
</protein>
<evidence type="ECO:0000256" key="8">
    <source>
        <dbReference type="SAM" id="Phobius"/>
    </source>
</evidence>
<evidence type="ECO:0000256" key="4">
    <source>
        <dbReference type="ARBA" id="ARBA00022692"/>
    </source>
</evidence>
<feature type="transmembrane region" description="Helical" evidence="8">
    <location>
        <begin position="68"/>
        <end position="95"/>
    </location>
</feature>
<dbReference type="KEGG" id="tra:Trad_2677"/>
<dbReference type="RefSeq" id="WP_013179142.1">
    <property type="nucleotide sequence ID" value="NC_014221.1"/>
</dbReference>